<comment type="caution">
    <text evidence="2">The sequence shown here is derived from an EMBL/GenBank/DDBJ whole genome shotgun (WGS) entry which is preliminary data.</text>
</comment>
<feature type="compositionally biased region" description="Low complexity" evidence="1">
    <location>
        <begin position="13"/>
        <end position="24"/>
    </location>
</feature>
<dbReference type="EMBL" id="BAABDQ010000004">
    <property type="protein sequence ID" value="GAA3544655.1"/>
    <property type="molecule type" value="Genomic_DNA"/>
</dbReference>
<evidence type="ECO:0000313" key="2">
    <source>
        <dbReference type="EMBL" id="GAA3544655.1"/>
    </source>
</evidence>
<sequence length="79" mass="8619">MRPMMAVAERSGRYSSTRTSPPSERTSDELGVVVMPILLGDGLRLTPEKSERQPGVEHDVADHHGVDGLLCAHEERVPA</sequence>
<gene>
    <name evidence="2" type="ORF">GCM10022419_026070</name>
</gene>
<reference evidence="3" key="1">
    <citation type="journal article" date="2019" name="Int. J. Syst. Evol. Microbiol.">
        <title>The Global Catalogue of Microorganisms (GCM) 10K type strain sequencing project: providing services to taxonomists for standard genome sequencing and annotation.</title>
        <authorList>
            <consortium name="The Broad Institute Genomics Platform"/>
            <consortium name="The Broad Institute Genome Sequencing Center for Infectious Disease"/>
            <person name="Wu L."/>
            <person name="Ma J."/>
        </authorList>
    </citation>
    <scope>NUCLEOTIDE SEQUENCE [LARGE SCALE GENOMIC DNA]</scope>
    <source>
        <strain evidence="3">JCM 17326</strain>
    </source>
</reference>
<evidence type="ECO:0008006" key="4">
    <source>
        <dbReference type="Google" id="ProtNLM"/>
    </source>
</evidence>
<proteinExistence type="predicted"/>
<keyword evidence="3" id="KW-1185">Reference proteome</keyword>
<evidence type="ECO:0000313" key="3">
    <source>
        <dbReference type="Proteomes" id="UP001500630"/>
    </source>
</evidence>
<dbReference type="Proteomes" id="UP001500630">
    <property type="component" value="Unassembled WGS sequence"/>
</dbReference>
<name>A0ABP6W2Z4_9ACTN</name>
<accession>A0ABP6W2Z4</accession>
<organism evidence="2 3">
    <name type="scientific">Nonomuraea rosea</name>
    <dbReference type="NCBI Taxonomy" id="638574"/>
    <lineage>
        <taxon>Bacteria</taxon>
        <taxon>Bacillati</taxon>
        <taxon>Actinomycetota</taxon>
        <taxon>Actinomycetes</taxon>
        <taxon>Streptosporangiales</taxon>
        <taxon>Streptosporangiaceae</taxon>
        <taxon>Nonomuraea</taxon>
    </lineage>
</organism>
<evidence type="ECO:0000256" key="1">
    <source>
        <dbReference type="SAM" id="MobiDB-lite"/>
    </source>
</evidence>
<feature type="region of interest" description="Disordered" evidence="1">
    <location>
        <begin position="1"/>
        <end position="29"/>
    </location>
</feature>
<protein>
    <recommendedName>
        <fullName evidence="4">Bacterial bifunctional deaminase-reductase C-terminal domain-containing protein</fullName>
    </recommendedName>
</protein>